<dbReference type="Proteomes" id="UP000233469">
    <property type="component" value="Unassembled WGS sequence"/>
</dbReference>
<dbReference type="EMBL" id="LLXL01000377">
    <property type="protein sequence ID" value="PKK73349.1"/>
    <property type="molecule type" value="Genomic_DNA"/>
</dbReference>
<protein>
    <submittedName>
        <fullName evidence="1">Uncharacterized protein</fullName>
    </submittedName>
</protein>
<reference evidence="1 2" key="1">
    <citation type="submission" date="2016-04" db="EMBL/GenBank/DDBJ databases">
        <title>Genome analyses suggest a sexual origin of heterokaryosis in a supposedly ancient asexual fungus.</title>
        <authorList>
            <person name="Ropars J."/>
            <person name="Sedzielewska K."/>
            <person name="Noel J."/>
            <person name="Charron P."/>
            <person name="Farinelli L."/>
            <person name="Marton T."/>
            <person name="Kruger M."/>
            <person name="Pelin A."/>
            <person name="Brachmann A."/>
            <person name="Corradi N."/>
        </authorList>
    </citation>
    <scope>NUCLEOTIDE SEQUENCE [LARGE SCALE GENOMIC DNA]</scope>
    <source>
        <strain evidence="1 2">C2</strain>
    </source>
</reference>
<evidence type="ECO:0000313" key="2">
    <source>
        <dbReference type="Proteomes" id="UP000233469"/>
    </source>
</evidence>
<reference evidence="1 2" key="2">
    <citation type="submission" date="2017-10" db="EMBL/GenBank/DDBJ databases">
        <title>Extensive intraspecific genome diversity in a model arbuscular mycorrhizal fungus.</title>
        <authorList>
            <person name="Chen E.C.H."/>
            <person name="Morin E."/>
            <person name="Baudet D."/>
            <person name="Noel J."/>
            <person name="Ndikumana S."/>
            <person name="Charron P."/>
            <person name="St-Onge C."/>
            <person name="Giorgi J."/>
            <person name="Grigoriev I.V."/>
            <person name="Roux C."/>
            <person name="Martin F.M."/>
            <person name="Corradi N."/>
        </authorList>
    </citation>
    <scope>NUCLEOTIDE SEQUENCE [LARGE SCALE GENOMIC DNA]</scope>
    <source>
        <strain evidence="1 2">C2</strain>
    </source>
</reference>
<proteinExistence type="predicted"/>
<comment type="caution">
    <text evidence="1">The sequence shown here is derived from an EMBL/GenBank/DDBJ whole genome shotgun (WGS) entry which is preliminary data.</text>
</comment>
<accession>A0A2N1NHK8</accession>
<evidence type="ECO:0000313" key="1">
    <source>
        <dbReference type="EMBL" id="PKK73349.1"/>
    </source>
</evidence>
<sequence>MDNALSCYGNYGPSFGESDLKLSYSGWNSTKPFNYNECRKDHYEKTIRDTREKFHIEDYEVFRIKRK</sequence>
<gene>
    <name evidence="1" type="ORF">RhiirC2_740941</name>
</gene>
<organism evidence="1 2">
    <name type="scientific">Rhizophagus irregularis</name>
    <dbReference type="NCBI Taxonomy" id="588596"/>
    <lineage>
        <taxon>Eukaryota</taxon>
        <taxon>Fungi</taxon>
        <taxon>Fungi incertae sedis</taxon>
        <taxon>Mucoromycota</taxon>
        <taxon>Glomeromycotina</taxon>
        <taxon>Glomeromycetes</taxon>
        <taxon>Glomerales</taxon>
        <taxon>Glomeraceae</taxon>
        <taxon>Rhizophagus</taxon>
    </lineage>
</organism>
<dbReference type="AlphaFoldDB" id="A0A2N1NHK8"/>
<name>A0A2N1NHK8_9GLOM</name>